<sequence length="244" mass="26433">MCNHVNKQFGAALQKAIQECIAKDVTFRGSSSSISKATFGIHTRENPFPTLAKSMPKTISDFGSMVQDSREGKLGVVWNRGIFFLHVKSNIWNSYQREPFPSSPTATSAKSIPETVSDFGPMVQDSREGSLGWNKGAGVGSGATIKSRDPKGPKINTAGSSSSISKATFGIHTRENPFPTSPTPTLAKSMPETASDFGSMVQDSREGKLVVRWNQGLRGVDDKITRSQRSKSASLLKSFLLLLF</sequence>
<reference evidence="2 3" key="1">
    <citation type="submission" date="2021-06" db="EMBL/GenBank/DDBJ databases">
        <title>Caerostris darwini draft genome.</title>
        <authorList>
            <person name="Kono N."/>
            <person name="Arakawa K."/>
        </authorList>
    </citation>
    <scope>NUCLEOTIDE SEQUENCE [LARGE SCALE GENOMIC DNA]</scope>
</reference>
<comment type="caution">
    <text evidence="2">The sequence shown here is derived from an EMBL/GenBank/DDBJ whole genome shotgun (WGS) entry which is preliminary data.</text>
</comment>
<feature type="region of interest" description="Disordered" evidence="1">
    <location>
        <begin position="128"/>
        <end position="162"/>
    </location>
</feature>
<protein>
    <submittedName>
        <fullName evidence="2">Uncharacterized protein</fullName>
    </submittedName>
</protein>
<gene>
    <name evidence="2" type="ORF">CDAR_305081</name>
</gene>
<accession>A0AAV4RCN3</accession>
<keyword evidence="3" id="KW-1185">Reference proteome</keyword>
<name>A0AAV4RCN3_9ARAC</name>
<proteinExistence type="predicted"/>
<dbReference type="EMBL" id="BPLQ01006030">
    <property type="protein sequence ID" value="GIY19240.1"/>
    <property type="molecule type" value="Genomic_DNA"/>
</dbReference>
<evidence type="ECO:0000313" key="3">
    <source>
        <dbReference type="Proteomes" id="UP001054837"/>
    </source>
</evidence>
<evidence type="ECO:0000256" key="1">
    <source>
        <dbReference type="SAM" id="MobiDB-lite"/>
    </source>
</evidence>
<dbReference type="AlphaFoldDB" id="A0AAV4RCN3"/>
<dbReference type="Proteomes" id="UP001054837">
    <property type="component" value="Unassembled WGS sequence"/>
</dbReference>
<evidence type="ECO:0000313" key="2">
    <source>
        <dbReference type="EMBL" id="GIY19240.1"/>
    </source>
</evidence>
<organism evidence="2 3">
    <name type="scientific">Caerostris darwini</name>
    <dbReference type="NCBI Taxonomy" id="1538125"/>
    <lineage>
        <taxon>Eukaryota</taxon>
        <taxon>Metazoa</taxon>
        <taxon>Ecdysozoa</taxon>
        <taxon>Arthropoda</taxon>
        <taxon>Chelicerata</taxon>
        <taxon>Arachnida</taxon>
        <taxon>Araneae</taxon>
        <taxon>Araneomorphae</taxon>
        <taxon>Entelegynae</taxon>
        <taxon>Araneoidea</taxon>
        <taxon>Araneidae</taxon>
        <taxon>Caerostris</taxon>
    </lineage>
</organism>